<dbReference type="InterPro" id="IPR036389">
    <property type="entry name" value="RNase_III_sf"/>
</dbReference>
<protein>
    <recommendedName>
        <fullName evidence="1">RNase III domain-containing protein</fullName>
    </recommendedName>
</protein>
<sequence>MITISFNSSIKQLKERGVINIFHQPKTHRERFEILEFHGDSTLSYLISTYLLNYKNYYNPHLLTKLRSLASSNQLLCDFFNLFELEDFLSDEELPRDCKNIKPRADIVECLISELSQSKDIDAELLLKGIIGFLISAGEKELDREFPHIIDKGILKTPKSLSPSHTTLKYKSNFYNGVNNSSKLLDSTSSLKDGNKQQQQQQFFNGTTNSNNKNNSKDINIKQPKAIVSYVVDNKSPSPLASPFITPSSLSGGNIGGSINAKGSSINCSINSLKRNSFEVNLIKPIDLSNSNSSIIIEKKIGKSGSYPLSSSCTTVVKSKEILITPNNVDNISNSLDGKDDFLLSPFSAEFALISNS</sequence>
<comment type="caution">
    <text evidence="2">The sequence shown here is derived from an EMBL/GenBank/DDBJ whole genome shotgun (WGS) entry which is preliminary data.</text>
</comment>
<accession>A0AAN7U4H8</accession>
<evidence type="ECO:0000313" key="3">
    <source>
        <dbReference type="Proteomes" id="UP001344447"/>
    </source>
</evidence>
<feature type="domain" description="RNase III" evidence="1">
    <location>
        <begin position="1"/>
        <end position="120"/>
    </location>
</feature>
<dbReference type="InterPro" id="IPR000999">
    <property type="entry name" value="RNase_III_dom"/>
</dbReference>
<name>A0AAN7U4H8_9MYCE</name>
<dbReference type="Gene3D" id="1.10.1520.10">
    <property type="entry name" value="Ribonuclease III domain"/>
    <property type="match status" value="1"/>
</dbReference>
<dbReference type="GO" id="GO:0006396">
    <property type="term" value="P:RNA processing"/>
    <property type="evidence" value="ECO:0007669"/>
    <property type="project" value="InterPro"/>
</dbReference>
<dbReference type="PROSITE" id="PS50142">
    <property type="entry name" value="RNASE_3_2"/>
    <property type="match status" value="1"/>
</dbReference>
<dbReference type="EMBL" id="JAVFKY010000001">
    <property type="protein sequence ID" value="KAK5583487.1"/>
    <property type="molecule type" value="Genomic_DNA"/>
</dbReference>
<evidence type="ECO:0000259" key="1">
    <source>
        <dbReference type="PROSITE" id="PS50142"/>
    </source>
</evidence>
<dbReference type="CDD" id="cd00593">
    <property type="entry name" value="RIBOc"/>
    <property type="match status" value="1"/>
</dbReference>
<proteinExistence type="predicted"/>
<dbReference type="Pfam" id="PF00636">
    <property type="entry name" value="Ribonuclease_3"/>
    <property type="match status" value="1"/>
</dbReference>
<dbReference type="Proteomes" id="UP001344447">
    <property type="component" value="Unassembled WGS sequence"/>
</dbReference>
<dbReference type="AlphaFoldDB" id="A0AAN7U4H8"/>
<evidence type="ECO:0000313" key="2">
    <source>
        <dbReference type="EMBL" id="KAK5583487.1"/>
    </source>
</evidence>
<organism evidence="2 3">
    <name type="scientific">Dictyostelium firmibasis</name>
    <dbReference type="NCBI Taxonomy" id="79012"/>
    <lineage>
        <taxon>Eukaryota</taxon>
        <taxon>Amoebozoa</taxon>
        <taxon>Evosea</taxon>
        <taxon>Eumycetozoa</taxon>
        <taxon>Dictyostelia</taxon>
        <taxon>Dictyosteliales</taxon>
        <taxon>Dictyosteliaceae</taxon>
        <taxon>Dictyostelium</taxon>
    </lineage>
</organism>
<keyword evidence="3" id="KW-1185">Reference proteome</keyword>
<reference evidence="2 3" key="1">
    <citation type="submission" date="2023-11" db="EMBL/GenBank/DDBJ databases">
        <title>Dfirmibasis_genome.</title>
        <authorList>
            <person name="Edelbroek B."/>
            <person name="Kjellin J."/>
            <person name="Jerlstrom-Hultqvist J."/>
            <person name="Soderbom F."/>
        </authorList>
    </citation>
    <scope>NUCLEOTIDE SEQUENCE [LARGE SCALE GENOMIC DNA]</scope>
    <source>
        <strain evidence="2 3">TNS-C-14</strain>
    </source>
</reference>
<gene>
    <name evidence="2" type="ORF">RB653_005083</name>
</gene>
<dbReference type="GO" id="GO:0004525">
    <property type="term" value="F:ribonuclease III activity"/>
    <property type="evidence" value="ECO:0007669"/>
    <property type="project" value="InterPro"/>
</dbReference>
<dbReference type="SUPFAM" id="SSF69065">
    <property type="entry name" value="RNase III domain-like"/>
    <property type="match status" value="1"/>
</dbReference>